<proteinExistence type="predicted"/>
<gene>
    <name evidence="1" type="ORF">IAA48_05130</name>
</gene>
<sequence>MELILANADGNDIKALEYSMCDFDLGGENDFEIEIPVEQWQPEIDFGCLVYEPLSECGGVISAIETSTAENVIRLKGYTWRGYLSKRIIVPPANSDYKKVSGELNECIGQIINSMFDGLIVSSNENTGVELNAFQFDRYVTVLDGLTKMLKSVNYKLKFSYIQGEAGAAGYTEVSACPIEDYSERIELSQDSRLNFTIDSNKGSVNHLICLGAGELKEREVLNLYLDSQGNIGTVQSFTGINEIAQTYENANTEDLRADGEKKFQELLKGTSLSMDVESLGIDVEIGDMIGGRDYITGVSVKKALKSKIITYEDGVKSVQYNLEE</sequence>
<dbReference type="AlphaFoldDB" id="A0A9D1UGT2"/>
<reference evidence="1" key="1">
    <citation type="journal article" date="2021" name="PeerJ">
        <title>Extensive microbial diversity within the chicken gut microbiome revealed by metagenomics and culture.</title>
        <authorList>
            <person name="Gilroy R."/>
            <person name="Ravi A."/>
            <person name="Getino M."/>
            <person name="Pursley I."/>
            <person name="Horton D.L."/>
            <person name="Alikhan N.F."/>
            <person name="Baker D."/>
            <person name="Gharbi K."/>
            <person name="Hall N."/>
            <person name="Watson M."/>
            <person name="Adriaenssens E.M."/>
            <person name="Foster-Nyarko E."/>
            <person name="Jarju S."/>
            <person name="Secka A."/>
            <person name="Antonio M."/>
            <person name="Oren A."/>
            <person name="Chaudhuri R.R."/>
            <person name="La Ragione R."/>
            <person name="Hildebrand F."/>
            <person name="Pallen M.J."/>
        </authorList>
    </citation>
    <scope>NUCLEOTIDE SEQUENCE</scope>
    <source>
        <strain evidence="1">421</strain>
    </source>
</reference>
<comment type="caution">
    <text evidence="1">The sequence shown here is derived from an EMBL/GenBank/DDBJ whole genome shotgun (WGS) entry which is preliminary data.</text>
</comment>
<reference evidence="1" key="2">
    <citation type="submission" date="2021-04" db="EMBL/GenBank/DDBJ databases">
        <authorList>
            <person name="Gilroy R."/>
        </authorList>
    </citation>
    <scope>NUCLEOTIDE SEQUENCE</scope>
    <source>
        <strain evidence="1">421</strain>
    </source>
</reference>
<name>A0A9D1UGT2_9FIRM</name>
<dbReference type="Proteomes" id="UP000824205">
    <property type="component" value="Unassembled WGS sequence"/>
</dbReference>
<dbReference type="EMBL" id="DXGE01000022">
    <property type="protein sequence ID" value="HIW85860.1"/>
    <property type="molecule type" value="Genomic_DNA"/>
</dbReference>
<accession>A0A9D1UGT2</accession>
<evidence type="ECO:0000313" key="1">
    <source>
        <dbReference type="EMBL" id="HIW85860.1"/>
    </source>
</evidence>
<evidence type="ECO:0000313" key="2">
    <source>
        <dbReference type="Proteomes" id="UP000824205"/>
    </source>
</evidence>
<organism evidence="1 2">
    <name type="scientific">Candidatus Eubacterium faecipullorum</name>
    <dbReference type="NCBI Taxonomy" id="2838571"/>
    <lineage>
        <taxon>Bacteria</taxon>
        <taxon>Bacillati</taxon>
        <taxon>Bacillota</taxon>
        <taxon>Clostridia</taxon>
        <taxon>Eubacteriales</taxon>
        <taxon>Eubacteriaceae</taxon>
        <taxon>Eubacterium</taxon>
    </lineage>
</organism>
<protein>
    <submittedName>
        <fullName evidence="1">Siphovirus ReqiPepy6 Gp37-like family protein</fullName>
    </submittedName>
</protein>